<sequence length="93" mass="10281">MSRGPFARVTSSPCSSPRGRPGGCAEALAFLVGSCMVFGVLEFVLCLNFCDPVLRVVSLVIRLQFCLSWLKVQLVLRHGYPCYIIYKTTHALN</sequence>
<keyword evidence="3" id="KW-0687">Ribonucleoprotein</keyword>
<proteinExistence type="predicted"/>
<dbReference type="EMBL" id="CM007647">
    <property type="protein sequence ID" value="ONL97070.1"/>
    <property type="molecule type" value="Genomic_DNA"/>
</dbReference>
<keyword evidence="3" id="KW-0689">Ribosomal protein</keyword>
<dbReference type="AlphaFoldDB" id="A0A1D6JZR1"/>
<protein>
    <submittedName>
        <fullName evidence="3">40S ribosomal protein S28</fullName>
    </submittedName>
</protein>
<keyword evidence="2" id="KW-0472">Membrane</keyword>
<dbReference type="IntAct" id="A0A1D6JZR1">
    <property type="interactions" value="23"/>
</dbReference>
<accession>A0A1D6JZR1</accession>
<name>A0A1D6JZR1_MAIZE</name>
<reference evidence="3" key="1">
    <citation type="submission" date="2015-12" db="EMBL/GenBank/DDBJ databases">
        <title>Update maize B73 reference genome by single molecule sequencing technologies.</title>
        <authorList>
            <consortium name="Maize Genome Sequencing Project"/>
            <person name="Ware D."/>
        </authorList>
    </citation>
    <scope>NUCLEOTIDE SEQUENCE [LARGE SCALE GENOMIC DNA]</scope>
    <source>
        <tissue evidence="3">Seedling</tissue>
    </source>
</reference>
<keyword evidence="2" id="KW-0812">Transmembrane</keyword>
<keyword evidence="2" id="KW-1133">Transmembrane helix</keyword>
<feature type="region of interest" description="Disordered" evidence="1">
    <location>
        <begin position="1"/>
        <end position="21"/>
    </location>
</feature>
<evidence type="ECO:0000256" key="2">
    <source>
        <dbReference type="SAM" id="Phobius"/>
    </source>
</evidence>
<dbReference type="GO" id="GO:0005840">
    <property type="term" value="C:ribosome"/>
    <property type="evidence" value="ECO:0007669"/>
    <property type="project" value="UniProtKB-KW"/>
</dbReference>
<evidence type="ECO:0000313" key="3">
    <source>
        <dbReference type="EMBL" id="ONL97070.1"/>
    </source>
</evidence>
<organism evidence="3">
    <name type="scientific">Zea mays</name>
    <name type="common">Maize</name>
    <dbReference type="NCBI Taxonomy" id="4577"/>
    <lineage>
        <taxon>Eukaryota</taxon>
        <taxon>Viridiplantae</taxon>
        <taxon>Streptophyta</taxon>
        <taxon>Embryophyta</taxon>
        <taxon>Tracheophyta</taxon>
        <taxon>Spermatophyta</taxon>
        <taxon>Magnoliopsida</taxon>
        <taxon>Liliopsida</taxon>
        <taxon>Poales</taxon>
        <taxon>Poaceae</taxon>
        <taxon>PACMAD clade</taxon>
        <taxon>Panicoideae</taxon>
        <taxon>Andropogonodae</taxon>
        <taxon>Andropogoneae</taxon>
        <taxon>Tripsacinae</taxon>
        <taxon>Zea</taxon>
    </lineage>
</organism>
<feature type="transmembrane region" description="Helical" evidence="2">
    <location>
        <begin position="27"/>
        <end position="50"/>
    </location>
</feature>
<gene>
    <name evidence="3" type="ORF">ZEAMMB73_Zm00001d028807</name>
</gene>
<feature type="non-terminal residue" evidence="3">
    <location>
        <position position="93"/>
    </location>
</feature>
<evidence type="ECO:0000256" key="1">
    <source>
        <dbReference type="SAM" id="MobiDB-lite"/>
    </source>
</evidence>